<dbReference type="Gene3D" id="1.20.1250.20">
    <property type="entry name" value="MFS general substrate transporter like domains"/>
    <property type="match status" value="1"/>
</dbReference>
<feature type="transmembrane region" description="Helical" evidence="7">
    <location>
        <begin position="192"/>
        <end position="214"/>
    </location>
</feature>
<dbReference type="AlphaFoldDB" id="A0A4V1M3T0"/>
<evidence type="ECO:0008006" key="10">
    <source>
        <dbReference type="Google" id="ProtNLM"/>
    </source>
</evidence>
<dbReference type="InterPro" id="IPR036259">
    <property type="entry name" value="MFS_trans_sf"/>
</dbReference>
<organism evidence="8 9">
    <name type="scientific">Tremella mesenterica</name>
    <name type="common">Jelly fungus</name>
    <dbReference type="NCBI Taxonomy" id="5217"/>
    <lineage>
        <taxon>Eukaryota</taxon>
        <taxon>Fungi</taxon>
        <taxon>Dikarya</taxon>
        <taxon>Basidiomycota</taxon>
        <taxon>Agaricomycotina</taxon>
        <taxon>Tremellomycetes</taxon>
        <taxon>Tremellales</taxon>
        <taxon>Tremellaceae</taxon>
        <taxon>Tremella</taxon>
    </lineage>
</organism>
<dbReference type="InParanoid" id="A0A4V1M3T0"/>
<evidence type="ECO:0000256" key="1">
    <source>
        <dbReference type="ARBA" id="ARBA00004141"/>
    </source>
</evidence>
<evidence type="ECO:0000313" key="8">
    <source>
        <dbReference type="EMBL" id="RXK37937.1"/>
    </source>
</evidence>
<dbReference type="EMBL" id="SDIL01000057">
    <property type="protein sequence ID" value="RXK37937.1"/>
    <property type="molecule type" value="Genomic_DNA"/>
</dbReference>
<dbReference type="Pfam" id="PF07690">
    <property type="entry name" value="MFS_1"/>
    <property type="match status" value="1"/>
</dbReference>
<feature type="transmembrane region" description="Helical" evidence="7">
    <location>
        <begin position="226"/>
        <end position="248"/>
    </location>
</feature>
<evidence type="ECO:0000313" key="9">
    <source>
        <dbReference type="Proteomes" id="UP000289152"/>
    </source>
</evidence>
<feature type="transmembrane region" description="Helical" evidence="7">
    <location>
        <begin position="131"/>
        <end position="151"/>
    </location>
</feature>
<evidence type="ECO:0000256" key="6">
    <source>
        <dbReference type="ARBA" id="ARBA00037968"/>
    </source>
</evidence>
<dbReference type="SUPFAM" id="SSF103473">
    <property type="entry name" value="MFS general substrate transporter"/>
    <property type="match status" value="1"/>
</dbReference>
<keyword evidence="2" id="KW-0813">Transport</keyword>
<protein>
    <recommendedName>
        <fullName evidence="10">Major facilitator superfamily (MFS) profile domain-containing protein</fullName>
    </recommendedName>
</protein>
<dbReference type="VEuPathDB" id="FungiDB:TREMEDRAFT_64396"/>
<dbReference type="GO" id="GO:0016020">
    <property type="term" value="C:membrane"/>
    <property type="evidence" value="ECO:0007669"/>
    <property type="project" value="UniProtKB-SubCell"/>
</dbReference>
<comment type="subcellular location">
    <subcellularLocation>
        <location evidence="1">Membrane</location>
        <topology evidence="1">Multi-pass membrane protein</topology>
    </subcellularLocation>
</comment>
<reference evidence="8 9" key="1">
    <citation type="submission" date="2016-06" db="EMBL/GenBank/DDBJ databases">
        <title>Evolution of pathogenesis and genome organization in the Tremellales.</title>
        <authorList>
            <person name="Cuomo C."/>
            <person name="Litvintseva A."/>
            <person name="Heitman J."/>
            <person name="Chen Y."/>
            <person name="Sun S."/>
            <person name="Springer D."/>
            <person name="Dromer F."/>
            <person name="Young S."/>
            <person name="Zeng Q."/>
            <person name="Chapman S."/>
            <person name="Gujja S."/>
            <person name="Saif S."/>
            <person name="Birren B."/>
        </authorList>
    </citation>
    <scope>NUCLEOTIDE SEQUENCE [LARGE SCALE GENOMIC DNA]</scope>
    <source>
        <strain evidence="8 9">ATCC 28783</strain>
    </source>
</reference>
<dbReference type="PANTHER" id="PTHR43791">
    <property type="entry name" value="PERMEASE-RELATED"/>
    <property type="match status" value="1"/>
</dbReference>
<keyword evidence="9" id="KW-1185">Reference proteome</keyword>
<dbReference type="FunFam" id="1.20.1250.20:FF:000065">
    <property type="entry name" value="Putative MFS pantothenate transporter"/>
    <property type="match status" value="1"/>
</dbReference>
<dbReference type="GO" id="GO:0022857">
    <property type="term" value="F:transmembrane transporter activity"/>
    <property type="evidence" value="ECO:0007669"/>
    <property type="project" value="InterPro"/>
</dbReference>
<sequence length="471" mass="52740">MSGLVPDSMPEVSVFIDPYSGGAKPDLETKSKKGLWQKFVSFIWDADFYDKSDAERRLVFKLDCFLLPALTLGWWVKNLDQSNLSRAYVSGMKEDLNILGNEYTYMTTIYAAVLAGLQLPSNFIVMKVRPALFLGLAEIGWTIFTFAQAGAQSYQAMYGFRFCIAFFESAYYPVAYFLLGSWYTRPELAKRVALWYIASPAGSAFSGFLQAGIYESMDGLSGLAGWRWLYVICGVISLPIGILILTFVPDFPDTTRSWYLSTEERELAKRRCARNGELTRHQLSQRLRLGNFGCWFLGSPSTHCLVSFPKGQSGVYLKAFNYSVKSRNIISAFVSLIELPSLALYAYISDRTVRHGRGWWILVIQLWRLFPDTVLAFWGTSNHLRVSASLVAVRPMSLLLSSLGYSTSAEVTQINEPSSLDPLPPFGTRLMPGLNLSSTARLILLASRSVSRPFHLNIVSVAMLVAMSIKN</sequence>
<keyword evidence="3 7" id="KW-0812">Transmembrane</keyword>
<dbReference type="OrthoDB" id="3639251at2759"/>
<dbReference type="Proteomes" id="UP000289152">
    <property type="component" value="Unassembled WGS sequence"/>
</dbReference>
<gene>
    <name evidence="8" type="ORF">M231_04826</name>
</gene>
<feature type="transmembrane region" description="Helical" evidence="7">
    <location>
        <begin position="289"/>
        <end position="309"/>
    </location>
</feature>
<keyword evidence="4 7" id="KW-1133">Transmembrane helix</keyword>
<comment type="similarity">
    <text evidence="6">Belongs to the major facilitator superfamily. Allantoate permease family.</text>
</comment>
<keyword evidence="5 7" id="KW-0472">Membrane</keyword>
<feature type="transmembrane region" description="Helical" evidence="7">
    <location>
        <begin position="103"/>
        <end position="119"/>
    </location>
</feature>
<feature type="transmembrane region" description="Helical" evidence="7">
    <location>
        <begin position="329"/>
        <end position="347"/>
    </location>
</feature>
<evidence type="ECO:0000256" key="4">
    <source>
        <dbReference type="ARBA" id="ARBA00022989"/>
    </source>
</evidence>
<evidence type="ECO:0000256" key="7">
    <source>
        <dbReference type="SAM" id="Phobius"/>
    </source>
</evidence>
<accession>A0A4V1M3T0</accession>
<name>A0A4V1M3T0_TREME</name>
<evidence type="ECO:0000256" key="2">
    <source>
        <dbReference type="ARBA" id="ARBA00022448"/>
    </source>
</evidence>
<proteinExistence type="inferred from homology"/>
<evidence type="ECO:0000256" key="5">
    <source>
        <dbReference type="ARBA" id="ARBA00023136"/>
    </source>
</evidence>
<feature type="transmembrane region" description="Helical" evidence="7">
    <location>
        <begin position="157"/>
        <end position="180"/>
    </location>
</feature>
<comment type="caution">
    <text evidence="8">The sequence shown here is derived from an EMBL/GenBank/DDBJ whole genome shotgun (WGS) entry which is preliminary data.</text>
</comment>
<evidence type="ECO:0000256" key="3">
    <source>
        <dbReference type="ARBA" id="ARBA00022692"/>
    </source>
</evidence>
<dbReference type="InterPro" id="IPR011701">
    <property type="entry name" value="MFS"/>
</dbReference>
<dbReference type="PANTHER" id="PTHR43791:SF39">
    <property type="entry name" value="TRANSPORTER LIZ1_SEO1, PUTATIVE (AFU_ORTHOLOGUE AFUA_3G00980)-RELATED"/>
    <property type="match status" value="1"/>
</dbReference>